<dbReference type="RefSeq" id="WP_344105571.1">
    <property type="nucleotide sequence ID" value="NZ_BAAANL010000008.1"/>
</dbReference>
<organism evidence="3 4">
    <name type="scientific">Myceligenerans crystallogenes</name>
    <dbReference type="NCBI Taxonomy" id="316335"/>
    <lineage>
        <taxon>Bacteria</taxon>
        <taxon>Bacillati</taxon>
        <taxon>Actinomycetota</taxon>
        <taxon>Actinomycetes</taxon>
        <taxon>Micrococcales</taxon>
        <taxon>Promicromonosporaceae</taxon>
        <taxon>Myceligenerans</taxon>
    </lineage>
</organism>
<accession>A0ABN2NKA0</accession>
<evidence type="ECO:0000313" key="4">
    <source>
        <dbReference type="Proteomes" id="UP001501094"/>
    </source>
</evidence>
<keyword evidence="1" id="KW-0472">Membrane</keyword>
<reference evidence="3 4" key="1">
    <citation type="journal article" date="2019" name="Int. J. Syst. Evol. Microbiol.">
        <title>The Global Catalogue of Microorganisms (GCM) 10K type strain sequencing project: providing services to taxonomists for standard genome sequencing and annotation.</title>
        <authorList>
            <consortium name="The Broad Institute Genomics Platform"/>
            <consortium name="The Broad Institute Genome Sequencing Center for Infectious Disease"/>
            <person name="Wu L."/>
            <person name="Ma J."/>
        </authorList>
    </citation>
    <scope>NUCLEOTIDE SEQUENCE [LARGE SCALE GENOMIC DNA]</scope>
    <source>
        <strain evidence="3 4">JCM 14326</strain>
    </source>
</reference>
<proteinExistence type="predicted"/>
<protein>
    <submittedName>
        <fullName evidence="3">DUF58 domain-containing protein</fullName>
    </submittedName>
</protein>
<name>A0ABN2NKA0_9MICO</name>
<evidence type="ECO:0000259" key="2">
    <source>
        <dbReference type="Pfam" id="PF01882"/>
    </source>
</evidence>
<evidence type="ECO:0000313" key="3">
    <source>
        <dbReference type="EMBL" id="GAA1873062.1"/>
    </source>
</evidence>
<keyword evidence="4" id="KW-1185">Reference proteome</keyword>
<feature type="transmembrane region" description="Helical" evidence="1">
    <location>
        <begin position="20"/>
        <end position="38"/>
    </location>
</feature>
<gene>
    <name evidence="3" type="ORF">GCM10009751_35610</name>
</gene>
<dbReference type="PANTHER" id="PTHR34351">
    <property type="entry name" value="SLR1927 PROTEIN-RELATED"/>
    <property type="match status" value="1"/>
</dbReference>
<comment type="caution">
    <text evidence="3">The sequence shown here is derived from an EMBL/GenBank/DDBJ whole genome shotgun (WGS) entry which is preliminary data.</text>
</comment>
<dbReference type="Pfam" id="PF01882">
    <property type="entry name" value="DUF58"/>
    <property type="match status" value="1"/>
</dbReference>
<sequence>MRLVTALRRLGRVRPTSRGVGACLVGTALALVGLALALPDLVGVGAAALLAVALAWLVTGLQRLEEGRGALVVRRRATPSPVVRDARTEVRLSVSAAAPTGAAYERLSRLRLSEQAAHELAGHEGIRARVHARPERIDVVYALTPSRRGRWPLGPLLTSRTDVFGLVRATQPLGGTTAVPVWPRTTELVVRTRTLGDVDRASAGGRLQSSDDAVLREYVPGDDPRRVHWASAARRGQLLVRADESAGVRPVSVLLDRGLLPHQQDNGTAFSRPAAVADGEWAVDLTASLATSFLDAGHPARILATSTAPAVEGERFVPTRASRHLLLDACVDLHGHRGAGEAEQAAGATARALRLARRPSELLVAVIGPQGPDTRRELAALGADGSCWALVVTPHGKGPGHDAEDTVAELTAAGWRVARCAARTEIERAWALLTEEAA</sequence>
<evidence type="ECO:0000256" key="1">
    <source>
        <dbReference type="SAM" id="Phobius"/>
    </source>
</evidence>
<dbReference type="EMBL" id="BAAANL010000008">
    <property type="protein sequence ID" value="GAA1873062.1"/>
    <property type="molecule type" value="Genomic_DNA"/>
</dbReference>
<dbReference type="PANTHER" id="PTHR34351:SF1">
    <property type="entry name" value="SLR1927 PROTEIN"/>
    <property type="match status" value="1"/>
</dbReference>
<dbReference type="Proteomes" id="UP001501094">
    <property type="component" value="Unassembled WGS sequence"/>
</dbReference>
<feature type="domain" description="DUF58" evidence="2">
    <location>
        <begin position="216"/>
        <end position="363"/>
    </location>
</feature>
<keyword evidence="1" id="KW-0812">Transmembrane</keyword>
<keyword evidence="1" id="KW-1133">Transmembrane helix</keyword>
<dbReference type="InterPro" id="IPR002881">
    <property type="entry name" value="DUF58"/>
</dbReference>